<evidence type="ECO:0000259" key="2">
    <source>
        <dbReference type="Pfam" id="PF14970"/>
    </source>
</evidence>
<feature type="compositionally biased region" description="Low complexity" evidence="1">
    <location>
        <begin position="449"/>
        <end position="463"/>
    </location>
</feature>
<feature type="compositionally biased region" description="Gly residues" evidence="1">
    <location>
        <begin position="510"/>
        <end position="528"/>
    </location>
</feature>
<dbReference type="AlphaFoldDB" id="A0A8J4B262"/>
<proteinExistence type="predicted"/>
<dbReference type="PANTHER" id="PTHR35076:SF1">
    <property type="entry name" value="TUBULIN EPSILON AND DELTA COMPLEX PROTEIN 1"/>
    <property type="match status" value="1"/>
</dbReference>
<evidence type="ECO:0000313" key="3">
    <source>
        <dbReference type="EMBL" id="GIL52101.1"/>
    </source>
</evidence>
<feature type="region of interest" description="Disordered" evidence="1">
    <location>
        <begin position="360"/>
        <end position="395"/>
    </location>
</feature>
<dbReference type="Proteomes" id="UP000747399">
    <property type="component" value="Unassembled WGS sequence"/>
</dbReference>
<keyword evidence="4" id="KW-1185">Reference proteome</keyword>
<gene>
    <name evidence="3" type="ORF">Vafri_8071</name>
</gene>
<organism evidence="3 4">
    <name type="scientific">Volvox africanus</name>
    <dbReference type="NCBI Taxonomy" id="51714"/>
    <lineage>
        <taxon>Eukaryota</taxon>
        <taxon>Viridiplantae</taxon>
        <taxon>Chlorophyta</taxon>
        <taxon>core chlorophytes</taxon>
        <taxon>Chlorophyceae</taxon>
        <taxon>CS clade</taxon>
        <taxon>Chlamydomonadales</taxon>
        <taxon>Volvocaceae</taxon>
        <taxon>Volvox</taxon>
    </lineage>
</organism>
<comment type="caution">
    <text evidence="3">The sequence shown here is derived from an EMBL/GenBank/DDBJ whole genome shotgun (WGS) entry which is preliminary data.</text>
</comment>
<name>A0A8J4B262_9CHLO</name>
<evidence type="ECO:0000313" key="4">
    <source>
        <dbReference type="Proteomes" id="UP000747399"/>
    </source>
</evidence>
<protein>
    <recommendedName>
        <fullName evidence="2">Tubulin epsilon and delta complex protein 1 domain-containing protein</fullName>
    </recommendedName>
</protein>
<dbReference type="EMBL" id="BNCO01000012">
    <property type="protein sequence ID" value="GIL52101.1"/>
    <property type="molecule type" value="Genomic_DNA"/>
</dbReference>
<dbReference type="PANTHER" id="PTHR35076">
    <property type="entry name" value="TUBULIN EPSILON AND DELTA COMPLEX PROTEIN 1"/>
    <property type="match status" value="1"/>
</dbReference>
<evidence type="ECO:0000256" key="1">
    <source>
        <dbReference type="SAM" id="MobiDB-lite"/>
    </source>
</evidence>
<feature type="region of interest" description="Disordered" evidence="1">
    <location>
        <begin position="503"/>
        <end position="549"/>
    </location>
</feature>
<reference evidence="3" key="1">
    <citation type="journal article" date="2021" name="Proc. Natl. Acad. Sci. U.S.A.">
        <title>Three genomes in the algal genus Volvox reveal the fate of a haploid sex-determining region after a transition to homothallism.</title>
        <authorList>
            <person name="Yamamoto K."/>
            <person name="Hamaji T."/>
            <person name="Kawai-Toyooka H."/>
            <person name="Matsuzaki R."/>
            <person name="Takahashi F."/>
            <person name="Nishimura Y."/>
            <person name="Kawachi M."/>
            <person name="Noguchi H."/>
            <person name="Minakuchi Y."/>
            <person name="Umen J.G."/>
            <person name="Toyoda A."/>
            <person name="Nozaki H."/>
        </authorList>
    </citation>
    <scope>NUCLEOTIDE SEQUENCE</scope>
    <source>
        <strain evidence="3">NIES-3780</strain>
    </source>
</reference>
<dbReference type="InterPro" id="IPR027996">
    <property type="entry name" value="TEDC1_dom"/>
</dbReference>
<feature type="compositionally biased region" description="Gly residues" evidence="1">
    <location>
        <begin position="229"/>
        <end position="243"/>
    </location>
</feature>
<dbReference type="Pfam" id="PF14970">
    <property type="entry name" value="TEDC1"/>
    <property type="match status" value="1"/>
</dbReference>
<sequence>MLQQALPAPNTARLAITSFCTLLRHHGITLLEPEIVRQAKFDGPVTGALWRVLHDVLVIVLAGCPSGPACQAALSRQWSQVSLELSSNDVDEFPREGAVLVLHQLATWGAPAGLLRRLGPIPDPDLISNRDLDRDPIRATCSSDGSSWPRSCRSRPLLLALSWLVAVAGLFERRIRDLEPGPELRALLPPYPQDACVSPAIQVAYEGAAIEAHEHVQKLPVGTASPAGKSGGSGARGGGGGGAESHASAEALWGDVETAAQRAVMLCGRVRSRLVALQAATDCRIRLSHSLWSQQAATAPASRPLTPYELQLCGQPSKMQVHLAALETATLGLLEQQELAAHGALFYEWVGSVLEEELQHQEQRQRQRQRHRGGGGGGDAATAGKESSRTGGGEALSSLEHLPYIDSDAGVRLAAHLEAQLQVVVQAANPELSAVQRRRDAAFGGIRQDGSSGVGDSTGTASSSGGGGGGRRELQQRQSLSSVTVEHFLTLAERAVPQNLLPGEDAVRHGAGGSESASGGGGGGGDGLSGLPLLVGSGGGANDTDAGPWRLPDDLTAALAAVQVAEHQQRCTAEEEEVQFQELRYAALTRYDFGGDGGAAPPAALHGPAAIGPAGPPAVAAASETQRLLGVVLAAARPLARIRAAHKASLMAALHDMPEGYFVSGV</sequence>
<feature type="region of interest" description="Disordered" evidence="1">
    <location>
        <begin position="221"/>
        <end position="246"/>
    </location>
</feature>
<dbReference type="InterPro" id="IPR043535">
    <property type="entry name" value="TEDC1"/>
</dbReference>
<feature type="domain" description="Tubulin epsilon and delta complex protein 1" evidence="2">
    <location>
        <begin position="150"/>
        <end position="355"/>
    </location>
</feature>
<feature type="region of interest" description="Disordered" evidence="1">
    <location>
        <begin position="445"/>
        <end position="479"/>
    </location>
</feature>
<accession>A0A8J4B262</accession>